<feature type="transmembrane region" description="Helical" evidence="5">
    <location>
        <begin position="451"/>
        <end position="472"/>
    </location>
</feature>
<feature type="transmembrane region" description="Helical" evidence="5">
    <location>
        <begin position="394"/>
        <end position="415"/>
    </location>
</feature>
<evidence type="ECO:0000259" key="6">
    <source>
        <dbReference type="Pfam" id="PF12698"/>
    </source>
</evidence>
<dbReference type="PANTHER" id="PTHR43471">
    <property type="entry name" value="ABC TRANSPORTER PERMEASE"/>
    <property type="match status" value="1"/>
</dbReference>
<keyword evidence="3 5" id="KW-1133">Transmembrane helix</keyword>
<evidence type="ECO:0000313" key="7">
    <source>
        <dbReference type="EMBL" id="MEN2790648.1"/>
    </source>
</evidence>
<name>A0ABU9Y4C3_9SPHN</name>
<feature type="transmembrane region" description="Helical" evidence="5">
    <location>
        <begin position="21"/>
        <end position="39"/>
    </location>
</feature>
<gene>
    <name evidence="7" type="ORF">ABC974_13495</name>
</gene>
<dbReference type="EMBL" id="JBDIME010000011">
    <property type="protein sequence ID" value="MEN2790648.1"/>
    <property type="molecule type" value="Genomic_DNA"/>
</dbReference>
<comment type="subcellular location">
    <subcellularLocation>
        <location evidence="1">Membrane</location>
        <topology evidence="1">Multi-pass membrane protein</topology>
    </subcellularLocation>
</comment>
<accession>A0ABU9Y4C3</accession>
<comment type="caution">
    <text evidence="7">The sequence shown here is derived from an EMBL/GenBank/DDBJ whole genome shotgun (WGS) entry which is preliminary data.</text>
</comment>
<evidence type="ECO:0000256" key="5">
    <source>
        <dbReference type="SAM" id="Phobius"/>
    </source>
</evidence>
<dbReference type="InterPro" id="IPR013525">
    <property type="entry name" value="ABC2_TM"/>
</dbReference>
<sequence>MIQHILLVAAREYRQIASTRSFWLTLMIIPLALAAGPLLSRFVDKPHTETVMLVDQSGGQVASAIGHLIEIDYQRRVMDALSHYVDRHGLERAAPDALWAHKGRWYSDTDVEAFIAAGGQKAAIARIALVSKRDADAFETPDADYRIVPTPTAIATAPARSIDGLLAPWLRPADKSGRKPIDYVVLIPRDFGASPVVRLWANGVPRASFVATLQGVLTSQLRTRYLLANGVAGPTAAVAASLAPAIGVTTPPEGSGRERVVIRSILPLASAYILLMSLVLSGSWMLQGAIEERSNKLIETVLACITPNELMYGKLVGTVAIGLSMVATWVACGLFAAFATHGAIADLIRPALEPVSTPGSIAAILFFFVAGYLMVSMIFLVIGAMSDSMRDAQGFLTPVLLVIMLPVTLLIQAVLRDTGGPIIEALTWIPLYTPFAVLARLGSGIPAWEMIGSAATLLAFIVLEIVALGRIFRASLLSGGGRPSLAELARHVRSPG</sequence>
<feature type="transmembrane region" description="Helical" evidence="5">
    <location>
        <begin position="265"/>
        <end position="286"/>
    </location>
</feature>
<evidence type="ECO:0000256" key="3">
    <source>
        <dbReference type="ARBA" id="ARBA00022989"/>
    </source>
</evidence>
<evidence type="ECO:0000256" key="1">
    <source>
        <dbReference type="ARBA" id="ARBA00004141"/>
    </source>
</evidence>
<reference evidence="7 8" key="1">
    <citation type="submission" date="2024-05" db="EMBL/GenBank/DDBJ databases">
        <authorList>
            <person name="Liu Q."/>
            <person name="Xin Y.-H."/>
        </authorList>
    </citation>
    <scope>NUCLEOTIDE SEQUENCE [LARGE SCALE GENOMIC DNA]</scope>
    <source>
        <strain evidence="7 8">CGMCC 1.10181</strain>
    </source>
</reference>
<protein>
    <submittedName>
        <fullName evidence="7">ABC transporter permease</fullName>
    </submittedName>
</protein>
<proteinExistence type="predicted"/>
<evidence type="ECO:0000256" key="4">
    <source>
        <dbReference type="ARBA" id="ARBA00023136"/>
    </source>
</evidence>
<evidence type="ECO:0000313" key="8">
    <source>
        <dbReference type="Proteomes" id="UP001419910"/>
    </source>
</evidence>
<feature type="transmembrane region" description="Helical" evidence="5">
    <location>
        <begin position="315"/>
        <end position="339"/>
    </location>
</feature>
<dbReference type="PANTHER" id="PTHR43471:SF3">
    <property type="entry name" value="ABC TRANSPORTER PERMEASE PROTEIN NATB"/>
    <property type="match status" value="1"/>
</dbReference>
<dbReference type="RefSeq" id="WP_343889969.1">
    <property type="nucleotide sequence ID" value="NZ_BAAAEH010000028.1"/>
</dbReference>
<organism evidence="7 8">
    <name type="scientific">Sphingomonas oligophenolica</name>
    <dbReference type="NCBI Taxonomy" id="301154"/>
    <lineage>
        <taxon>Bacteria</taxon>
        <taxon>Pseudomonadati</taxon>
        <taxon>Pseudomonadota</taxon>
        <taxon>Alphaproteobacteria</taxon>
        <taxon>Sphingomonadales</taxon>
        <taxon>Sphingomonadaceae</taxon>
        <taxon>Sphingomonas</taxon>
    </lineage>
</organism>
<keyword evidence="8" id="KW-1185">Reference proteome</keyword>
<keyword evidence="4 5" id="KW-0472">Membrane</keyword>
<dbReference type="Pfam" id="PF12698">
    <property type="entry name" value="ABC2_membrane_3"/>
    <property type="match status" value="1"/>
</dbReference>
<feature type="domain" description="ABC-2 type transporter transmembrane" evidence="6">
    <location>
        <begin position="180"/>
        <end position="463"/>
    </location>
</feature>
<keyword evidence="2 5" id="KW-0812">Transmembrane</keyword>
<dbReference type="Proteomes" id="UP001419910">
    <property type="component" value="Unassembled WGS sequence"/>
</dbReference>
<evidence type="ECO:0000256" key="2">
    <source>
        <dbReference type="ARBA" id="ARBA00022692"/>
    </source>
</evidence>
<feature type="transmembrane region" description="Helical" evidence="5">
    <location>
        <begin position="359"/>
        <end position="382"/>
    </location>
</feature>